<keyword evidence="1" id="KW-0472">Membrane</keyword>
<dbReference type="Pfam" id="PF10825">
    <property type="entry name" value="DUF2752"/>
    <property type="match status" value="1"/>
</dbReference>
<gene>
    <name evidence="2" type="ORF">GM921_12360</name>
</gene>
<comment type="caution">
    <text evidence="2">The sequence shown here is derived from an EMBL/GenBank/DDBJ whole genome shotgun (WGS) entry which is preliminary data.</text>
</comment>
<accession>A0A923E112</accession>
<protein>
    <submittedName>
        <fullName evidence="2">DUF2752 domain-containing protein</fullName>
    </submittedName>
</protein>
<evidence type="ECO:0000256" key="1">
    <source>
        <dbReference type="SAM" id="Phobius"/>
    </source>
</evidence>
<proteinExistence type="predicted"/>
<evidence type="ECO:0000313" key="2">
    <source>
        <dbReference type="EMBL" id="MBB2146285.1"/>
    </source>
</evidence>
<keyword evidence="1" id="KW-1133">Transmembrane helix</keyword>
<dbReference type="InterPro" id="IPR021215">
    <property type="entry name" value="DUF2752"/>
</dbReference>
<feature type="transmembrane region" description="Helical" evidence="1">
    <location>
        <begin position="65"/>
        <end position="83"/>
    </location>
</feature>
<dbReference type="Proteomes" id="UP000601055">
    <property type="component" value="Unassembled WGS sequence"/>
</dbReference>
<sequence length="103" mass="11902">MKYIKSFPLELFFWVLALILLATANPHEHHFTFCPLANLGITWCPGCGLGRSISALFHGDISASFSYHWFGIPALILIFYRIYQLTKQVFNKQKGFNLNYKED</sequence>
<evidence type="ECO:0000313" key="3">
    <source>
        <dbReference type="Proteomes" id="UP000601055"/>
    </source>
</evidence>
<dbReference type="RefSeq" id="WP_182922949.1">
    <property type="nucleotide sequence ID" value="NZ_WNXD01000002.1"/>
</dbReference>
<dbReference type="AlphaFoldDB" id="A0A923E112"/>
<organism evidence="2 3">
    <name type="scientific">Pedobacter planticolens</name>
    <dbReference type="NCBI Taxonomy" id="2679964"/>
    <lineage>
        <taxon>Bacteria</taxon>
        <taxon>Pseudomonadati</taxon>
        <taxon>Bacteroidota</taxon>
        <taxon>Sphingobacteriia</taxon>
        <taxon>Sphingobacteriales</taxon>
        <taxon>Sphingobacteriaceae</taxon>
        <taxon>Pedobacter</taxon>
    </lineage>
</organism>
<keyword evidence="1" id="KW-0812">Transmembrane</keyword>
<reference evidence="2" key="1">
    <citation type="submission" date="2019-11" db="EMBL/GenBank/DDBJ databases">
        <title>Description of Pedobacter sp. LMG 31464T.</title>
        <authorList>
            <person name="Carlier A."/>
            <person name="Qi S."/>
            <person name="Vandamme P."/>
        </authorList>
    </citation>
    <scope>NUCLEOTIDE SEQUENCE</scope>
    <source>
        <strain evidence="2">LMG 31464</strain>
    </source>
</reference>
<name>A0A923E112_9SPHI</name>
<dbReference type="EMBL" id="WNXD01000002">
    <property type="protein sequence ID" value="MBB2146285.1"/>
    <property type="molecule type" value="Genomic_DNA"/>
</dbReference>
<keyword evidence="3" id="KW-1185">Reference proteome</keyword>